<dbReference type="AlphaFoldDB" id="A0A914XFK4"/>
<evidence type="ECO:0000313" key="3">
    <source>
        <dbReference type="WBParaSite" id="PSAMB.scaffold788size41356.g8720.t1"/>
    </source>
</evidence>
<dbReference type="Gene3D" id="1.10.490.10">
    <property type="entry name" value="Globins"/>
    <property type="match status" value="1"/>
</dbReference>
<protein>
    <submittedName>
        <fullName evidence="3">Uncharacterized protein</fullName>
    </submittedName>
</protein>
<sequence>MTSFLGYTENLLGAWQLARKAGRMHTNQKFLEQNQTKETNYFDKVSDAFIERLIPYLTGELEEVLPAGAEKKKVRFANNYSQVMIAEIWERFFTTLSQQLTESFESEMKKQNTAASQQALAPHQHMEEAVRKKKKIQERIDNESEMGTGSYAENKPPEELFEDPF</sequence>
<evidence type="ECO:0000313" key="2">
    <source>
        <dbReference type="Proteomes" id="UP000887566"/>
    </source>
</evidence>
<dbReference type="WBParaSite" id="PSAMB.scaffold788size41356.g8720.t1">
    <property type="protein sequence ID" value="PSAMB.scaffold788size41356.g8720.t1"/>
    <property type="gene ID" value="PSAMB.scaffold788size41356.g8720"/>
</dbReference>
<dbReference type="Proteomes" id="UP000887566">
    <property type="component" value="Unplaced"/>
</dbReference>
<proteinExistence type="predicted"/>
<evidence type="ECO:0000256" key="1">
    <source>
        <dbReference type="SAM" id="MobiDB-lite"/>
    </source>
</evidence>
<feature type="region of interest" description="Disordered" evidence="1">
    <location>
        <begin position="109"/>
        <end position="165"/>
    </location>
</feature>
<dbReference type="GO" id="GO:0019825">
    <property type="term" value="F:oxygen binding"/>
    <property type="evidence" value="ECO:0007669"/>
    <property type="project" value="InterPro"/>
</dbReference>
<organism evidence="2 3">
    <name type="scientific">Plectus sambesii</name>
    <dbReference type="NCBI Taxonomy" id="2011161"/>
    <lineage>
        <taxon>Eukaryota</taxon>
        <taxon>Metazoa</taxon>
        <taxon>Ecdysozoa</taxon>
        <taxon>Nematoda</taxon>
        <taxon>Chromadorea</taxon>
        <taxon>Plectida</taxon>
        <taxon>Plectina</taxon>
        <taxon>Plectoidea</taxon>
        <taxon>Plectidae</taxon>
        <taxon>Plectus</taxon>
    </lineage>
</organism>
<keyword evidence="2" id="KW-1185">Reference proteome</keyword>
<dbReference type="GO" id="GO:0020037">
    <property type="term" value="F:heme binding"/>
    <property type="evidence" value="ECO:0007669"/>
    <property type="project" value="InterPro"/>
</dbReference>
<dbReference type="InterPro" id="IPR012292">
    <property type="entry name" value="Globin/Proto"/>
</dbReference>
<reference evidence="3" key="1">
    <citation type="submission" date="2022-11" db="UniProtKB">
        <authorList>
            <consortium name="WormBaseParasite"/>
        </authorList>
    </citation>
    <scope>IDENTIFICATION</scope>
</reference>
<name>A0A914XFK4_9BILA</name>
<accession>A0A914XFK4</accession>